<dbReference type="Proteomes" id="UP000575985">
    <property type="component" value="Unassembled WGS sequence"/>
</dbReference>
<dbReference type="GO" id="GO:0005886">
    <property type="term" value="C:plasma membrane"/>
    <property type="evidence" value="ECO:0007669"/>
    <property type="project" value="UniProtKB-SubCell"/>
</dbReference>
<comment type="caution">
    <text evidence="7">The sequence shown here is derived from an EMBL/GenBank/DDBJ whole genome shotgun (WGS) entry which is preliminary data.</text>
</comment>
<dbReference type="Pfam" id="PF01810">
    <property type="entry name" value="LysE"/>
    <property type="match status" value="1"/>
</dbReference>
<keyword evidence="8" id="KW-1185">Reference proteome</keyword>
<protein>
    <submittedName>
        <fullName evidence="7">Threonine/homoserine/homoserine lactone efflux protein</fullName>
    </submittedName>
</protein>
<keyword evidence="4 6" id="KW-1133">Transmembrane helix</keyword>
<keyword evidence="5 6" id="KW-0472">Membrane</keyword>
<evidence type="ECO:0000256" key="6">
    <source>
        <dbReference type="SAM" id="Phobius"/>
    </source>
</evidence>
<evidence type="ECO:0000313" key="7">
    <source>
        <dbReference type="EMBL" id="NYI94262.1"/>
    </source>
</evidence>
<feature type="transmembrane region" description="Helical" evidence="6">
    <location>
        <begin position="119"/>
        <end position="140"/>
    </location>
</feature>
<evidence type="ECO:0000256" key="2">
    <source>
        <dbReference type="ARBA" id="ARBA00022475"/>
    </source>
</evidence>
<feature type="transmembrane region" description="Helical" evidence="6">
    <location>
        <begin position="40"/>
        <end position="63"/>
    </location>
</feature>
<dbReference type="GO" id="GO:0015171">
    <property type="term" value="F:amino acid transmembrane transporter activity"/>
    <property type="evidence" value="ECO:0007669"/>
    <property type="project" value="TreeGrafter"/>
</dbReference>
<feature type="transmembrane region" description="Helical" evidence="6">
    <location>
        <begin position="6"/>
        <end position="28"/>
    </location>
</feature>
<dbReference type="RefSeq" id="WP_179765945.1">
    <property type="nucleotide sequence ID" value="NZ_JACCFO010000001.1"/>
</dbReference>
<feature type="transmembrane region" description="Helical" evidence="6">
    <location>
        <begin position="69"/>
        <end position="90"/>
    </location>
</feature>
<evidence type="ECO:0000256" key="4">
    <source>
        <dbReference type="ARBA" id="ARBA00022989"/>
    </source>
</evidence>
<accession>A0A853BI38</accession>
<feature type="transmembrane region" description="Helical" evidence="6">
    <location>
        <begin position="152"/>
        <end position="178"/>
    </location>
</feature>
<comment type="subcellular location">
    <subcellularLocation>
        <location evidence="1">Cell membrane</location>
        <topology evidence="1">Multi-pass membrane protein</topology>
    </subcellularLocation>
</comment>
<sequence>MPIDPGVAAAFCLAALILSVIPGPDMLYITATGLATGPRAGIVAALGVSAGLAVHTAAAALGLGALLEAFPAAFTAVRVLGAAYLVYLAFCAFRDAARPGTADTAAPAAGVRGRSSARVFGQALLTNLANPKVIAFYLAFFPQFIHPEQGSVLAQFFLLGLMFIVVGLMVDGTAGVLAGRLGDTVRARPAVQRWLNGISGTVYAALAVRLASDTR</sequence>
<keyword evidence="2" id="KW-1003">Cell membrane</keyword>
<dbReference type="PANTHER" id="PTHR30086:SF20">
    <property type="entry name" value="ARGININE EXPORTER PROTEIN ARGO-RELATED"/>
    <property type="match status" value="1"/>
</dbReference>
<proteinExistence type="predicted"/>
<keyword evidence="3 6" id="KW-0812">Transmembrane</keyword>
<dbReference type="PANTHER" id="PTHR30086">
    <property type="entry name" value="ARGININE EXPORTER PROTEIN ARGO"/>
    <property type="match status" value="1"/>
</dbReference>
<gene>
    <name evidence="7" type="ORF">HNR12_000539</name>
</gene>
<organism evidence="7 8">
    <name type="scientific">Streptomonospora nanhaiensis</name>
    <dbReference type="NCBI Taxonomy" id="1323731"/>
    <lineage>
        <taxon>Bacteria</taxon>
        <taxon>Bacillati</taxon>
        <taxon>Actinomycetota</taxon>
        <taxon>Actinomycetes</taxon>
        <taxon>Streptosporangiales</taxon>
        <taxon>Nocardiopsidaceae</taxon>
        <taxon>Streptomonospora</taxon>
    </lineage>
</organism>
<reference evidence="7 8" key="1">
    <citation type="submission" date="2020-07" db="EMBL/GenBank/DDBJ databases">
        <title>Sequencing the genomes of 1000 actinobacteria strains.</title>
        <authorList>
            <person name="Klenk H.-P."/>
        </authorList>
    </citation>
    <scope>NUCLEOTIDE SEQUENCE [LARGE SCALE GENOMIC DNA]</scope>
    <source>
        <strain evidence="7 8">DSM 45927</strain>
    </source>
</reference>
<dbReference type="PIRSF" id="PIRSF006324">
    <property type="entry name" value="LeuE"/>
    <property type="match status" value="1"/>
</dbReference>
<dbReference type="EMBL" id="JACCFO010000001">
    <property type="protein sequence ID" value="NYI94262.1"/>
    <property type="molecule type" value="Genomic_DNA"/>
</dbReference>
<dbReference type="AlphaFoldDB" id="A0A853BI38"/>
<evidence type="ECO:0000256" key="5">
    <source>
        <dbReference type="ARBA" id="ARBA00023136"/>
    </source>
</evidence>
<name>A0A853BI38_9ACTN</name>
<dbReference type="InterPro" id="IPR001123">
    <property type="entry name" value="LeuE-type"/>
</dbReference>
<evidence type="ECO:0000256" key="1">
    <source>
        <dbReference type="ARBA" id="ARBA00004651"/>
    </source>
</evidence>
<evidence type="ECO:0000256" key="3">
    <source>
        <dbReference type="ARBA" id="ARBA00022692"/>
    </source>
</evidence>
<evidence type="ECO:0000313" key="8">
    <source>
        <dbReference type="Proteomes" id="UP000575985"/>
    </source>
</evidence>